<keyword evidence="2" id="KW-1185">Reference proteome</keyword>
<sequence>MKKLYLIIISIILISLLSSCSISKFETKDKIKAPENKLPPLLGKWAIEKIIDENEEVSTMDKEALFHESAVVIGENYALNPVYKLKNVNLSDYLLYKYKMSPEDLGLKEGEVQIITVFSNNQFFNEFIKYNDDEIVSFIQDKFYFFKKSVDKISKEEIHRYINVENSIMRTSNIEEVDTLRSGILLGIKSHFYDEESQKDNWSYKTLWIRTNNRNTASIYELKDLLLPRKKGFWLVNVNRENNNGAINDKINAVQKGKFKEEINDESFYSFRTAKISNDTNVIKPSILKNILYVGNDYISTETIEILSNKKTIQVYPIDSLNDEKAIKISDVIGEDGLKTFIEGAQGIIKANSNIGLNEESFGLSRRNGYWIMKGRINYISGDEELYKDYNIKTIPPKELVNYDNLIIPWNIIKSKVPEAIDAFTSPNEDIILIVTRNNILIYGIHDHDISQKEIGKIKLNSSDSVVMAEWAIGRYTMIWEDEVIKNGAENIYP</sequence>
<proteinExistence type="predicted"/>
<dbReference type="AlphaFoldDB" id="A0A6N7XJG4"/>
<organism evidence="1 2">
    <name type="scientific">Tissierella pigra</name>
    <dbReference type="NCBI Taxonomy" id="2607614"/>
    <lineage>
        <taxon>Bacteria</taxon>
        <taxon>Bacillati</taxon>
        <taxon>Bacillota</taxon>
        <taxon>Tissierellia</taxon>
        <taxon>Tissierellales</taxon>
        <taxon>Tissierellaceae</taxon>
        <taxon>Tissierella</taxon>
    </lineage>
</organism>
<comment type="caution">
    <text evidence="1">The sequence shown here is derived from an EMBL/GenBank/DDBJ whole genome shotgun (WGS) entry which is preliminary data.</text>
</comment>
<dbReference type="RefSeq" id="WP_154440848.1">
    <property type="nucleotide sequence ID" value="NZ_JAHLPJ010000001.1"/>
</dbReference>
<evidence type="ECO:0000313" key="2">
    <source>
        <dbReference type="Proteomes" id="UP000469523"/>
    </source>
</evidence>
<reference evidence="1 2" key="1">
    <citation type="submission" date="2019-09" db="EMBL/GenBank/DDBJ databases">
        <title>In-depth cultivation of the pig gut microbiome towards novel bacterial diversity and tailored functional studies.</title>
        <authorList>
            <person name="Wylensek D."/>
            <person name="Hitch T.C.A."/>
            <person name="Clavel T."/>
        </authorList>
    </citation>
    <scope>NUCLEOTIDE SEQUENCE [LARGE SCALE GENOMIC DNA]</scope>
    <source>
        <strain evidence="1 2">WCA3-693-APC-4?</strain>
    </source>
</reference>
<accession>A0A6N7XJG4</accession>
<protein>
    <recommendedName>
        <fullName evidence="3">Lipoprotein</fullName>
    </recommendedName>
</protein>
<gene>
    <name evidence="1" type="ORF">FYJ83_12020</name>
</gene>
<dbReference type="Proteomes" id="UP000469523">
    <property type="component" value="Unassembled WGS sequence"/>
</dbReference>
<evidence type="ECO:0000313" key="1">
    <source>
        <dbReference type="EMBL" id="MSU02199.1"/>
    </source>
</evidence>
<dbReference type="PROSITE" id="PS51257">
    <property type="entry name" value="PROKAR_LIPOPROTEIN"/>
    <property type="match status" value="1"/>
</dbReference>
<evidence type="ECO:0008006" key="3">
    <source>
        <dbReference type="Google" id="ProtNLM"/>
    </source>
</evidence>
<name>A0A6N7XJG4_9FIRM</name>
<dbReference type="EMBL" id="VUNQ01000026">
    <property type="protein sequence ID" value="MSU02199.1"/>
    <property type="molecule type" value="Genomic_DNA"/>
</dbReference>